<reference evidence="1" key="1">
    <citation type="journal article" date="2023" name="Mol. Biol. Evol.">
        <title>Third-Generation Sequencing Reveals the Adaptive Role of the Epigenome in Three Deep-Sea Polychaetes.</title>
        <authorList>
            <person name="Perez M."/>
            <person name="Aroh O."/>
            <person name="Sun Y."/>
            <person name="Lan Y."/>
            <person name="Juniper S.K."/>
            <person name="Young C.R."/>
            <person name="Angers B."/>
            <person name="Qian P.Y."/>
        </authorList>
    </citation>
    <scope>NUCLEOTIDE SEQUENCE</scope>
    <source>
        <strain evidence="1">R07B-5</strain>
    </source>
</reference>
<dbReference type="AlphaFoldDB" id="A0AAD9KWQ8"/>
<gene>
    <name evidence="1" type="ORF">NP493_557g00020</name>
</gene>
<dbReference type="EMBL" id="JAODUO010000557">
    <property type="protein sequence ID" value="KAK2178168.1"/>
    <property type="molecule type" value="Genomic_DNA"/>
</dbReference>
<keyword evidence="2" id="KW-1185">Reference proteome</keyword>
<protein>
    <submittedName>
        <fullName evidence="1">Uncharacterized protein</fullName>
    </submittedName>
</protein>
<name>A0AAD9KWQ8_RIDPI</name>
<accession>A0AAD9KWQ8</accession>
<organism evidence="1 2">
    <name type="scientific">Ridgeia piscesae</name>
    <name type="common">Tubeworm</name>
    <dbReference type="NCBI Taxonomy" id="27915"/>
    <lineage>
        <taxon>Eukaryota</taxon>
        <taxon>Metazoa</taxon>
        <taxon>Spiralia</taxon>
        <taxon>Lophotrochozoa</taxon>
        <taxon>Annelida</taxon>
        <taxon>Polychaeta</taxon>
        <taxon>Sedentaria</taxon>
        <taxon>Canalipalpata</taxon>
        <taxon>Sabellida</taxon>
        <taxon>Siboglinidae</taxon>
        <taxon>Ridgeia</taxon>
    </lineage>
</organism>
<evidence type="ECO:0000313" key="2">
    <source>
        <dbReference type="Proteomes" id="UP001209878"/>
    </source>
</evidence>
<evidence type="ECO:0000313" key="1">
    <source>
        <dbReference type="EMBL" id="KAK2178168.1"/>
    </source>
</evidence>
<comment type="caution">
    <text evidence="1">The sequence shown here is derived from an EMBL/GenBank/DDBJ whole genome shotgun (WGS) entry which is preliminary data.</text>
</comment>
<dbReference type="Proteomes" id="UP001209878">
    <property type="component" value="Unassembled WGS sequence"/>
</dbReference>
<proteinExistence type="predicted"/>
<sequence>MESARHTTAATCACPMSSGESTYTCNWFMFTCPLVASSRLTQNQAKAHLDPAVQHAQRVVEDLREAAVALAGDAEASLAGQWQAAGHDEVEERCDDQPRHAVDAPVATKRHREEVVSDHLGGKDRHHAHEDDTDAYEHLPERYPLVVVPHASSEHRRL</sequence>